<reference evidence="2" key="1">
    <citation type="submission" date="2009-11" db="EMBL/GenBank/DDBJ databases">
        <authorList>
            <consortium name="The Broad Institute Genome Sequencing Platform"/>
            <person name="Ward D."/>
            <person name="Feldgarden M."/>
            <person name="Earl A."/>
            <person name="Young S.K."/>
            <person name="Zeng Q."/>
            <person name="Koehrsen M."/>
            <person name="Alvarado L."/>
            <person name="Berlin A."/>
            <person name="Bochicchio J."/>
            <person name="Borenstein D."/>
            <person name="Chapman S.B."/>
            <person name="Chen Z."/>
            <person name="Engels R."/>
            <person name="Freedman E."/>
            <person name="Gellesch M."/>
            <person name="Goldberg J."/>
            <person name="Griggs A."/>
            <person name="Gujja S."/>
            <person name="Heilman E."/>
            <person name="Heiman D."/>
            <person name="Hepburn T."/>
            <person name="Howarth C."/>
            <person name="Jen D."/>
            <person name="Larson L."/>
            <person name="Lewis B."/>
            <person name="Mehta T."/>
            <person name="Park D."/>
            <person name="Pearson M."/>
            <person name="Roberts A."/>
            <person name="Saif S."/>
            <person name="Shea T."/>
            <person name="Shenoy N."/>
            <person name="Sisk P."/>
            <person name="Stolte C."/>
            <person name="Sykes S."/>
            <person name="Thomson T."/>
            <person name="Walk T."/>
            <person name="White J."/>
            <person name="Yandava C."/>
            <person name="Izard J."/>
            <person name="Baranova O.V."/>
            <person name="Blanton J.M."/>
            <person name="Tanner A.C."/>
            <person name="Dewhirst F.E."/>
            <person name="Haas B."/>
            <person name="Nusbaum C."/>
            <person name="Birren B."/>
        </authorList>
    </citation>
    <scope>NUCLEOTIDE SEQUENCE [LARGE SCALE GENOMIC DNA]</scope>
    <source>
        <strain evidence="2">1-1 BBBD Race 1</strain>
    </source>
</reference>
<organism evidence="2">
    <name type="scientific">Puccinia triticina (isolate 1-1 / race 1 (BBBD))</name>
    <name type="common">Brown leaf rust fungus</name>
    <dbReference type="NCBI Taxonomy" id="630390"/>
    <lineage>
        <taxon>Eukaryota</taxon>
        <taxon>Fungi</taxon>
        <taxon>Dikarya</taxon>
        <taxon>Basidiomycota</taxon>
        <taxon>Pucciniomycotina</taxon>
        <taxon>Pucciniomycetes</taxon>
        <taxon>Pucciniales</taxon>
        <taxon>Pucciniaceae</taxon>
        <taxon>Puccinia</taxon>
    </lineage>
</organism>
<dbReference type="Proteomes" id="UP000005240">
    <property type="component" value="Unassembled WGS sequence"/>
</dbReference>
<evidence type="ECO:0000313" key="3">
    <source>
        <dbReference type="EnsemblFungi" id="PTTG_25596-t43_1-p1"/>
    </source>
</evidence>
<keyword evidence="4" id="KW-1185">Reference proteome</keyword>
<reference evidence="3" key="4">
    <citation type="submission" date="2025-05" db="UniProtKB">
        <authorList>
            <consortium name="EnsemblFungi"/>
        </authorList>
    </citation>
    <scope>IDENTIFICATION</scope>
    <source>
        <strain evidence="3">isolate 1-1 / race 1 (BBBD)</strain>
    </source>
</reference>
<dbReference type="EnsemblFungi" id="PTTG_25596-t43_1">
    <property type="protein sequence ID" value="PTTG_25596-t43_1-p1"/>
    <property type="gene ID" value="PTTG_25596"/>
</dbReference>
<evidence type="ECO:0000256" key="1">
    <source>
        <dbReference type="SAM" id="MobiDB-lite"/>
    </source>
</evidence>
<name>A0A180H0L7_PUCT1</name>
<gene>
    <name evidence="2" type="ORF">PTTG_25596</name>
</gene>
<proteinExistence type="predicted"/>
<evidence type="ECO:0000313" key="2">
    <source>
        <dbReference type="EMBL" id="OAV98585.1"/>
    </source>
</evidence>
<protein>
    <submittedName>
        <fullName evidence="2 3">Uncharacterized protein</fullName>
    </submittedName>
</protein>
<reference evidence="3 4" key="3">
    <citation type="journal article" date="2017" name="G3 (Bethesda)">
        <title>Comparative analysis highlights variable genome content of wheat rusts and divergence of the mating loci.</title>
        <authorList>
            <person name="Cuomo C.A."/>
            <person name="Bakkeren G."/>
            <person name="Khalil H.B."/>
            <person name="Panwar V."/>
            <person name="Joly D."/>
            <person name="Linning R."/>
            <person name="Sakthikumar S."/>
            <person name="Song X."/>
            <person name="Adiconis X."/>
            <person name="Fan L."/>
            <person name="Goldberg J.M."/>
            <person name="Levin J.Z."/>
            <person name="Young S."/>
            <person name="Zeng Q."/>
            <person name="Anikster Y."/>
            <person name="Bruce M."/>
            <person name="Wang M."/>
            <person name="Yin C."/>
            <person name="McCallum B."/>
            <person name="Szabo L.J."/>
            <person name="Hulbert S."/>
            <person name="Chen X."/>
            <person name="Fellers J.P."/>
        </authorList>
    </citation>
    <scope>NUCLEOTIDE SEQUENCE</scope>
    <source>
        <strain evidence="4">Isolate 1-1 / race 1 (BBBD)</strain>
        <strain evidence="3">isolate 1-1 / race 1 (BBBD)</strain>
    </source>
</reference>
<feature type="region of interest" description="Disordered" evidence="1">
    <location>
        <begin position="54"/>
        <end position="76"/>
    </location>
</feature>
<accession>A0A180H0L7</accession>
<dbReference type="AlphaFoldDB" id="A0A180H0L7"/>
<dbReference type="EMBL" id="ADAS02000006">
    <property type="protein sequence ID" value="OAV98585.1"/>
    <property type="molecule type" value="Genomic_DNA"/>
</dbReference>
<sequence>MVIPKVYNLRRTVHVIDYIARDYFTDYIGAKRGLKHIAPSIAQAESERTLKIKAQQEEQTSSKTLTLAERLGPQTNSDLLNRITEATATPQDPADLFRQNKTKLFR</sequence>
<dbReference type="VEuPathDB" id="FungiDB:PTTG_25596"/>
<reference evidence="2" key="2">
    <citation type="submission" date="2016-05" db="EMBL/GenBank/DDBJ databases">
        <title>Comparative analysis highlights variable genome content of wheat rusts and divergence of the mating loci.</title>
        <authorList>
            <person name="Cuomo C.A."/>
            <person name="Bakkeren G."/>
            <person name="Szabo L."/>
            <person name="Khalil H."/>
            <person name="Joly D."/>
            <person name="Goldberg J."/>
            <person name="Young S."/>
            <person name="Zeng Q."/>
            <person name="Fellers J."/>
        </authorList>
    </citation>
    <scope>NUCLEOTIDE SEQUENCE [LARGE SCALE GENOMIC DNA]</scope>
    <source>
        <strain evidence="2">1-1 BBBD Race 1</strain>
    </source>
</reference>
<evidence type="ECO:0000313" key="4">
    <source>
        <dbReference type="Proteomes" id="UP000005240"/>
    </source>
</evidence>